<sequence length="279" mass="31632">MTMMIHDIKEADDTPPLVVENAYPGTVVYPPEGKLGPRIQQDLQLVMLHTGSMEIQVDKTMLQIPVGHVTLLKPGHTEIFTFAKDQETWHRWITISVKSISKNLLDDLGKLPSYIPISNQMNELTSLMLTISRENQSGYSQVNCSLGESAIWLYITECRNQYQSNVHPAVLKAKETIQGKYSADLSLRDISKESNISPEHLIRLFQKHLNMTPVQYLWLYRVNCGIQLLRSTGLQIGEIAFQIGFKTSYHFSRAVKKHTGRTPSQIRQESRNNVGAIKG</sequence>
<name>A0A942UNL1_9BACI</name>
<keyword evidence="1" id="KW-0805">Transcription regulation</keyword>
<feature type="region of interest" description="Disordered" evidence="4">
    <location>
        <begin position="257"/>
        <end position="279"/>
    </location>
</feature>
<evidence type="ECO:0000313" key="6">
    <source>
        <dbReference type="EMBL" id="MBS4222632.1"/>
    </source>
</evidence>
<comment type="caution">
    <text evidence="6">The sequence shown here is derived from an EMBL/GenBank/DDBJ whole genome shotgun (WGS) entry which is preliminary data.</text>
</comment>
<dbReference type="Proteomes" id="UP000676456">
    <property type="component" value="Unassembled WGS sequence"/>
</dbReference>
<dbReference type="PROSITE" id="PS01124">
    <property type="entry name" value="HTH_ARAC_FAMILY_2"/>
    <property type="match status" value="1"/>
</dbReference>
<dbReference type="SUPFAM" id="SSF46689">
    <property type="entry name" value="Homeodomain-like"/>
    <property type="match status" value="2"/>
</dbReference>
<keyword evidence="3" id="KW-0804">Transcription</keyword>
<dbReference type="InterPro" id="IPR009057">
    <property type="entry name" value="Homeodomain-like_sf"/>
</dbReference>
<dbReference type="GO" id="GO:0003700">
    <property type="term" value="F:DNA-binding transcription factor activity"/>
    <property type="evidence" value="ECO:0007669"/>
    <property type="project" value="InterPro"/>
</dbReference>
<dbReference type="InterPro" id="IPR020449">
    <property type="entry name" value="Tscrpt_reg_AraC-type_HTH"/>
</dbReference>
<evidence type="ECO:0000313" key="7">
    <source>
        <dbReference type="Proteomes" id="UP000676456"/>
    </source>
</evidence>
<dbReference type="InterPro" id="IPR018060">
    <property type="entry name" value="HTH_AraC"/>
</dbReference>
<gene>
    <name evidence="6" type="ORF">KHA91_07650</name>
</gene>
<dbReference type="Pfam" id="PF12833">
    <property type="entry name" value="HTH_18"/>
    <property type="match status" value="1"/>
</dbReference>
<organism evidence="6 7">
    <name type="scientific">Lederbergia citrea</name>
    <dbReference type="NCBI Taxonomy" id="2833581"/>
    <lineage>
        <taxon>Bacteria</taxon>
        <taxon>Bacillati</taxon>
        <taxon>Bacillota</taxon>
        <taxon>Bacilli</taxon>
        <taxon>Bacillales</taxon>
        <taxon>Bacillaceae</taxon>
        <taxon>Lederbergia</taxon>
    </lineage>
</organism>
<dbReference type="PANTHER" id="PTHR43280:SF2">
    <property type="entry name" value="HTH-TYPE TRANSCRIPTIONAL REGULATOR EXSA"/>
    <property type="match status" value="1"/>
</dbReference>
<dbReference type="EMBL" id="JAGYPN010000001">
    <property type="protein sequence ID" value="MBS4222632.1"/>
    <property type="molecule type" value="Genomic_DNA"/>
</dbReference>
<evidence type="ECO:0000259" key="5">
    <source>
        <dbReference type="PROSITE" id="PS01124"/>
    </source>
</evidence>
<evidence type="ECO:0000256" key="2">
    <source>
        <dbReference type="ARBA" id="ARBA00023125"/>
    </source>
</evidence>
<dbReference type="PRINTS" id="PR00032">
    <property type="entry name" value="HTHARAC"/>
</dbReference>
<dbReference type="AlphaFoldDB" id="A0A942UNL1"/>
<proteinExistence type="predicted"/>
<dbReference type="PANTHER" id="PTHR43280">
    <property type="entry name" value="ARAC-FAMILY TRANSCRIPTIONAL REGULATOR"/>
    <property type="match status" value="1"/>
</dbReference>
<evidence type="ECO:0000256" key="1">
    <source>
        <dbReference type="ARBA" id="ARBA00023015"/>
    </source>
</evidence>
<dbReference type="PROSITE" id="PS00041">
    <property type="entry name" value="HTH_ARAC_FAMILY_1"/>
    <property type="match status" value="1"/>
</dbReference>
<protein>
    <submittedName>
        <fullName evidence="6">Helix-turn-helix transcriptional regulator</fullName>
    </submittedName>
</protein>
<accession>A0A942UNL1</accession>
<dbReference type="SMART" id="SM00342">
    <property type="entry name" value="HTH_ARAC"/>
    <property type="match status" value="1"/>
</dbReference>
<dbReference type="Gene3D" id="1.10.10.60">
    <property type="entry name" value="Homeodomain-like"/>
    <property type="match status" value="2"/>
</dbReference>
<dbReference type="GO" id="GO:0043565">
    <property type="term" value="F:sequence-specific DNA binding"/>
    <property type="evidence" value="ECO:0007669"/>
    <property type="project" value="InterPro"/>
</dbReference>
<keyword evidence="7" id="KW-1185">Reference proteome</keyword>
<feature type="compositionally biased region" description="Polar residues" evidence="4">
    <location>
        <begin position="261"/>
        <end position="273"/>
    </location>
</feature>
<keyword evidence="2" id="KW-0238">DNA-binding</keyword>
<dbReference type="InterPro" id="IPR037923">
    <property type="entry name" value="HTH-like"/>
</dbReference>
<evidence type="ECO:0000256" key="3">
    <source>
        <dbReference type="ARBA" id="ARBA00023163"/>
    </source>
</evidence>
<feature type="domain" description="HTH araC/xylS-type" evidence="5">
    <location>
        <begin position="171"/>
        <end position="269"/>
    </location>
</feature>
<dbReference type="InterPro" id="IPR018062">
    <property type="entry name" value="HTH_AraC-typ_CS"/>
</dbReference>
<reference evidence="6 7" key="1">
    <citation type="submission" date="2021-05" db="EMBL/GenBank/DDBJ databases">
        <title>Novel Bacillus species.</title>
        <authorList>
            <person name="Liu G."/>
        </authorList>
    </citation>
    <scope>NUCLEOTIDE SEQUENCE [LARGE SCALE GENOMIC DNA]</scope>
    <source>
        <strain evidence="6 7">FJAT-49682</strain>
    </source>
</reference>
<dbReference type="SUPFAM" id="SSF51215">
    <property type="entry name" value="Regulatory protein AraC"/>
    <property type="match status" value="1"/>
</dbReference>
<evidence type="ECO:0000256" key="4">
    <source>
        <dbReference type="SAM" id="MobiDB-lite"/>
    </source>
</evidence>